<keyword evidence="3" id="KW-1185">Reference proteome</keyword>
<feature type="non-terminal residue" evidence="2">
    <location>
        <position position="1"/>
    </location>
</feature>
<gene>
    <name evidence="2" type="ORF">pipiens_000804</name>
</gene>
<evidence type="ECO:0000256" key="1">
    <source>
        <dbReference type="SAM" id="MobiDB-lite"/>
    </source>
</evidence>
<organism evidence="2 3">
    <name type="scientific">Culex pipiens pipiens</name>
    <name type="common">Northern house mosquito</name>
    <dbReference type="NCBI Taxonomy" id="38569"/>
    <lineage>
        <taxon>Eukaryota</taxon>
        <taxon>Metazoa</taxon>
        <taxon>Ecdysozoa</taxon>
        <taxon>Arthropoda</taxon>
        <taxon>Hexapoda</taxon>
        <taxon>Insecta</taxon>
        <taxon>Pterygota</taxon>
        <taxon>Neoptera</taxon>
        <taxon>Endopterygota</taxon>
        <taxon>Diptera</taxon>
        <taxon>Nematocera</taxon>
        <taxon>Culicoidea</taxon>
        <taxon>Culicidae</taxon>
        <taxon>Culicinae</taxon>
        <taxon>Culicini</taxon>
        <taxon>Culex</taxon>
        <taxon>Culex</taxon>
    </lineage>
</organism>
<proteinExistence type="predicted"/>
<evidence type="ECO:0000313" key="3">
    <source>
        <dbReference type="Proteomes" id="UP001562425"/>
    </source>
</evidence>
<protein>
    <submittedName>
        <fullName evidence="2">Uncharacterized protein</fullName>
    </submittedName>
</protein>
<feature type="non-terminal residue" evidence="2">
    <location>
        <position position="72"/>
    </location>
</feature>
<reference evidence="2 3" key="1">
    <citation type="submission" date="2024-05" db="EMBL/GenBank/DDBJ databases">
        <title>Culex pipiens pipiens assembly and annotation.</title>
        <authorList>
            <person name="Alout H."/>
            <person name="Durand T."/>
        </authorList>
    </citation>
    <scope>NUCLEOTIDE SEQUENCE [LARGE SCALE GENOMIC DNA]</scope>
    <source>
        <strain evidence="2">HA-2024</strain>
        <tissue evidence="2">Whole body</tissue>
    </source>
</reference>
<feature type="region of interest" description="Disordered" evidence="1">
    <location>
        <begin position="18"/>
        <end position="37"/>
    </location>
</feature>
<name>A0ABD1CBG6_CULPP</name>
<dbReference type="AlphaFoldDB" id="A0ABD1CBG6"/>
<dbReference type="EMBL" id="JBEHCU010014072">
    <property type="protein sequence ID" value="KAL1373696.1"/>
    <property type="molecule type" value="Genomic_DNA"/>
</dbReference>
<accession>A0ABD1CBG6</accession>
<dbReference type="Proteomes" id="UP001562425">
    <property type="component" value="Unassembled WGS sequence"/>
</dbReference>
<sequence length="72" mass="8129">VDVPNFCSSSWISKLQRGVKNKQKQQQQQQQWPVLSRPPEASEAYLVTVKLSNRPVSNGTRVAEKKEEYAAG</sequence>
<evidence type="ECO:0000313" key="2">
    <source>
        <dbReference type="EMBL" id="KAL1373696.1"/>
    </source>
</evidence>
<comment type="caution">
    <text evidence="2">The sequence shown here is derived from an EMBL/GenBank/DDBJ whole genome shotgun (WGS) entry which is preliminary data.</text>
</comment>